<name>A0ABY7DRK4_MYAAR</name>
<sequence length="106" mass="11861">MLVKYLLIFTKGLGSKTFIMVTLKCIAAGVLSLLRKLNPQKISGPDILSAHILKDLAQEFAPYRAIICRKCIWKTANISAIFKNGERFNYRPVPLATTCNILTTTF</sequence>
<evidence type="ECO:0000313" key="2">
    <source>
        <dbReference type="Proteomes" id="UP001164746"/>
    </source>
</evidence>
<protein>
    <submittedName>
        <fullName evidence="1">Uncharacterized protein</fullName>
    </submittedName>
</protein>
<accession>A0ABY7DRK4</accession>
<dbReference type="EMBL" id="CP111014">
    <property type="protein sequence ID" value="WAQ98728.1"/>
    <property type="molecule type" value="Genomic_DNA"/>
</dbReference>
<dbReference type="Proteomes" id="UP001164746">
    <property type="component" value="Chromosome 3"/>
</dbReference>
<gene>
    <name evidence="1" type="ORF">MAR_023101</name>
</gene>
<reference evidence="1" key="1">
    <citation type="submission" date="2022-11" db="EMBL/GenBank/DDBJ databases">
        <title>Centuries of genome instability and evolution in soft-shell clam transmissible cancer (bioRxiv).</title>
        <authorList>
            <person name="Hart S.F.M."/>
            <person name="Yonemitsu M.A."/>
            <person name="Giersch R.M."/>
            <person name="Beal B.F."/>
            <person name="Arriagada G."/>
            <person name="Davis B.W."/>
            <person name="Ostrander E.A."/>
            <person name="Goff S.P."/>
            <person name="Metzger M.J."/>
        </authorList>
    </citation>
    <scope>NUCLEOTIDE SEQUENCE</scope>
    <source>
        <strain evidence="1">MELC-2E11</strain>
        <tissue evidence="1">Siphon/mantle</tissue>
    </source>
</reference>
<keyword evidence="2" id="KW-1185">Reference proteome</keyword>
<proteinExistence type="predicted"/>
<evidence type="ECO:0000313" key="1">
    <source>
        <dbReference type="EMBL" id="WAQ98728.1"/>
    </source>
</evidence>
<organism evidence="1 2">
    <name type="scientific">Mya arenaria</name>
    <name type="common">Soft-shell clam</name>
    <dbReference type="NCBI Taxonomy" id="6604"/>
    <lineage>
        <taxon>Eukaryota</taxon>
        <taxon>Metazoa</taxon>
        <taxon>Spiralia</taxon>
        <taxon>Lophotrochozoa</taxon>
        <taxon>Mollusca</taxon>
        <taxon>Bivalvia</taxon>
        <taxon>Autobranchia</taxon>
        <taxon>Heteroconchia</taxon>
        <taxon>Euheterodonta</taxon>
        <taxon>Imparidentia</taxon>
        <taxon>Neoheterodontei</taxon>
        <taxon>Myida</taxon>
        <taxon>Myoidea</taxon>
        <taxon>Myidae</taxon>
        <taxon>Mya</taxon>
    </lineage>
</organism>